<dbReference type="GO" id="GO:0046872">
    <property type="term" value="F:metal ion binding"/>
    <property type="evidence" value="ECO:0007669"/>
    <property type="project" value="InterPro"/>
</dbReference>
<dbReference type="SUPFAM" id="SSF109854">
    <property type="entry name" value="DinB/YfiT-like putative metalloenzymes"/>
    <property type="match status" value="1"/>
</dbReference>
<keyword evidence="3" id="KW-1185">Reference proteome</keyword>
<dbReference type="InterPro" id="IPR024344">
    <property type="entry name" value="MDMPI_metal-binding"/>
</dbReference>
<sequence length="238" mass="25068">MTGRQEDMAVTLPWMDEGTDLFLSAVAGLTDAELDAPSALPGWTRRHVVAHVARNAEALDRLLEWAQTGVETPMYGSPAQRGDDIERSHGFPAERLRHEAAETAAALRAHVDRLAPGEWDAPVRSAKGRAIAAREVPWMRSREVWLHTLDLGCGAAADALPPAFCEVLIADVLGSFGAGAPALELVASASGTRWRCGDGADAQQVTGTAAALAAWLTGRAAGTALRSAAPLPALPAWL</sequence>
<dbReference type="EMBL" id="FNVU01000021">
    <property type="protein sequence ID" value="SEG90245.1"/>
    <property type="molecule type" value="Genomic_DNA"/>
</dbReference>
<keyword evidence="2" id="KW-0413">Isomerase</keyword>
<name>A0A1H6E002_9ACTN</name>
<evidence type="ECO:0000313" key="3">
    <source>
        <dbReference type="Proteomes" id="UP000236754"/>
    </source>
</evidence>
<dbReference type="NCBIfam" id="TIGR03083">
    <property type="entry name" value="maleylpyruvate isomerase family mycothiol-dependent enzyme"/>
    <property type="match status" value="1"/>
</dbReference>
<dbReference type="InterPro" id="IPR036527">
    <property type="entry name" value="SCP2_sterol-bd_dom_sf"/>
</dbReference>
<dbReference type="InterPro" id="IPR034660">
    <property type="entry name" value="DinB/YfiT-like"/>
</dbReference>
<evidence type="ECO:0000259" key="1">
    <source>
        <dbReference type="Pfam" id="PF11716"/>
    </source>
</evidence>
<dbReference type="GO" id="GO:0016853">
    <property type="term" value="F:isomerase activity"/>
    <property type="evidence" value="ECO:0007669"/>
    <property type="project" value="UniProtKB-KW"/>
</dbReference>
<dbReference type="SUPFAM" id="SSF55718">
    <property type="entry name" value="SCP-like"/>
    <property type="match status" value="1"/>
</dbReference>
<dbReference type="InterPro" id="IPR017517">
    <property type="entry name" value="Maleyloyr_isom"/>
</dbReference>
<reference evidence="2 3" key="1">
    <citation type="submission" date="2016-10" db="EMBL/GenBank/DDBJ databases">
        <authorList>
            <person name="de Groot N.N."/>
        </authorList>
    </citation>
    <scope>NUCLEOTIDE SEQUENCE [LARGE SCALE GENOMIC DNA]</scope>
    <source>
        <strain evidence="2 3">CGMCC 4.2023</strain>
    </source>
</reference>
<dbReference type="Pfam" id="PF11716">
    <property type="entry name" value="MDMPI_N"/>
    <property type="match status" value="1"/>
</dbReference>
<accession>A0A1H6E002</accession>
<gene>
    <name evidence="2" type="ORF">SAMN05216223_121122</name>
</gene>
<keyword evidence="2" id="KW-0670">Pyruvate</keyword>
<protein>
    <submittedName>
        <fullName evidence="2">Maleylpyruvate isomerase</fullName>
    </submittedName>
</protein>
<dbReference type="OrthoDB" id="5118203at2"/>
<dbReference type="RefSeq" id="WP_103889883.1">
    <property type="nucleotide sequence ID" value="NZ_FNVU01000021.1"/>
</dbReference>
<proteinExistence type="predicted"/>
<organism evidence="2 3">
    <name type="scientific">Actinacidiphila yanglinensis</name>
    <dbReference type="NCBI Taxonomy" id="310779"/>
    <lineage>
        <taxon>Bacteria</taxon>
        <taxon>Bacillati</taxon>
        <taxon>Actinomycetota</taxon>
        <taxon>Actinomycetes</taxon>
        <taxon>Kitasatosporales</taxon>
        <taxon>Streptomycetaceae</taxon>
        <taxon>Actinacidiphila</taxon>
    </lineage>
</organism>
<dbReference type="Gene3D" id="1.20.120.450">
    <property type="entry name" value="dinb family like domain"/>
    <property type="match status" value="1"/>
</dbReference>
<dbReference type="Gene3D" id="3.30.1050.20">
    <property type="match status" value="1"/>
</dbReference>
<dbReference type="AlphaFoldDB" id="A0A1H6E002"/>
<dbReference type="Proteomes" id="UP000236754">
    <property type="component" value="Unassembled WGS sequence"/>
</dbReference>
<evidence type="ECO:0000313" key="2">
    <source>
        <dbReference type="EMBL" id="SEG90245.1"/>
    </source>
</evidence>
<feature type="domain" description="Mycothiol-dependent maleylpyruvate isomerase metal-binding" evidence="1">
    <location>
        <begin position="18"/>
        <end position="151"/>
    </location>
</feature>